<sequence>MGWNQLQRILDEVDHLNSFLSRFMSEHGTETALVAGITYKAVGSLDPTADLLNQRGKVFKLRNETHHLFVGLYPGTTYSFTIKASTVKGFGPPITTRIATKISAPSMPEYDTDSPLNETETTITVMLKPAQSRGAPVSVYQLVVKEERPQKSRRAADIIECFSVPVSYKNASSLDSPHYFAAELKPVNLPVTQPFTVGDNRTYNGYWNAPLSPLKSYSIYFQALSKANGETKINCVRLATKAVISRQQVTTRNPPSLMSTGASTQNSNVVEPEKQVDNTVKMAGVIAGLLMFVIILLGAMLTIKRRSGAVDPRRNAYSYSYYLKLAKKQKETQSSSQREMGPVAASDKTATKLSAAHNEDTFTSGCQDVNGFTPSSPCSFSVQSKTLQIKSLLNSYYSVSSDTVPPTTLLDNSHGEMTQPTLTIQTHPYRSCDPVEMSYPRGQFQPAIRVADLLQHITQMKRGQGYGFKEEYEALPEGQTASWDTAKEDENRNKNRYGNIISYDHSRVRLQLLDGDPHSDYINANYIDGYHRPHHYIATQGPMQETVKDFWRMIWQENSASVVMVTNLVEVGRVKCVRYWPDDTEVYGDIKVTLIETEPLAEYVIRTFTVQK</sequence>
<dbReference type="InterPro" id="IPR013783">
    <property type="entry name" value="Ig-like_fold"/>
</dbReference>
<dbReference type="AlphaFoldDB" id="A0A9F5IYL8"/>
<dbReference type="InterPro" id="IPR003961">
    <property type="entry name" value="FN3_dom"/>
</dbReference>
<dbReference type="PANTHER" id="PTHR46957">
    <property type="entry name" value="CYTOKINE RECEPTOR"/>
    <property type="match status" value="1"/>
</dbReference>
<dbReference type="InterPro" id="IPR029021">
    <property type="entry name" value="Prot-tyrosine_phosphatase-like"/>
</dbReference>
<dbReference type="Proteomes" id="UP000695026">
    <property type="component" value="Unplaced"/>
</dbReference>
<dbReference type="GO" id="GO:0004725">
    <property type="term" value="F:protein tyrosine phosphatase activity"/>
    <property type="evidence" value="ECO:0007669"/>
    <property type="project" value="InterPro"/>
</dbReference>
<dbReference type="OMA" id="YIRISPA"/>
<feature type="region of interest" description="Disordered" evidence="8">
    <location>
        <begin position="249"/>
        <end position="269"/>
    </location>
</feature>
<keyword evidence="4" id="KW-0904">Protein phosphatase</keyword>
<dbReference type="Gene3D" id="3.90.190.10">
    <property type="entry name" value="Protein tyrosine phosphatase superfamily"/>
    <property type="match status" value="1"/>
</dbReference>
<dbReference type="Pfam" id="PF00102">
    <property type="entry name" value="Y_phosphatase"/>
    <property type="match status" value="1"/>
</dbReference>
<dbReference type="Gene3D" id="2.60.40.10">
    <property type="entry name" value="Immunoglobulins"/>
    <property type="match status" value="1"/>
</dbReference>
<evidence type="ECO:0000256" key="7">
    <source>
        <dbReference type="ARBA" id="ARBA00023180"/>
    </source>
</evidence>
<feature type="region of interest" description="Disordered" evidence="8">
    <location>
        <begin position="331"/>
        <end position="350"/>
    </location>
</feature>
<proteinExistence type="predicted"/>
<comment type="subcellular location">
    <subcellularLocation>
        <location evidence="1">Membrane</location>
        <topology evidence="1">Single-pass type I membrane protein</topology>
    </subcellularLocation>
</comment>
<evidence type="ECO:0000256" key="8">
    <source>
        <dbReference type="SAM" id="MobiDB-lite"/>
    </source>
</evidence>
<dbReference type="InterPro" id="IPR036116">
    <property type="entry name" value="FN3_sf"/>
</dbReference>
<accession>A0A9F5IYL8</accession>
<dbReference type="InterPro" id="IPR057598">
    <property type="entry name" value="Fn3_PTPRU"/>
</dbReference>
<protein>
    <submittedName>
        <fullName evidence="12">Receptor-type tyrosine-protein phosphatase T-like</fullName>
    </submittedName>
</protein>
<dbReference type="KEGG" id="pbi:103048023"/>
<keyword evidence="4" id="KW-0378">Hydrolase</keyword>
<evidence type="ECO:0000256" key="3">
    <source>
        <dbReference type="ARBA" id="ARBA00022729"/>
    </source>
</evidence>
<dbReference type="CDD" id="cd00063">
    <property type="entry name" value="FN3"/>
    <property type="match status" value="1"/>
</dbReference>
<reference evidence="12" key="1">
    <citation type="submission" date="2025-08" db="UniProtKB">
        <authorList>
            <consortium name="RefSeq"/>
        </authorList>
    </citation>
    <scope>IDENTIFICATION</scope>
    <source>
        <tissue evidence="12">Liver</tissue>
    </source>
</reference>
<evidence type="ECO:0000259" key="10">
    <source>
        <dbReference type="PROSITE" id="PS50055"/>
    </source>
</evidence>
<dbReference type="InterPro" id="IPR050713">
    <property type="entry name" value="RTP_Phos/Ushers"/>
</dbReference>
<evidence type="ECO:0000256" key="6">
    <source>
        <dbReference type="ARBA" id="ARBA00023136"/>
    </source>
</evidence>
<dbReference type="GeneID" id="103048023"/>
<evidence type="ECO:0000256" key="2">
    <source>
        <dbReference type="ARBA" id="ARBA00022692"/>
    </source>
</evidence>
<dbReference type="PRINTS" id="PR00700">
    <property type="entry name" value="PRTYPHPHTASE"/>
</dbReference>
<keyword evidence="6 9" id="KW-0472">Membrane</keyword>
<dbReference type="OrthoDB" id="10253954at2759"/>
<dbReference type="PANTHER" id="PTHR46957:SF6">
    <property type="entry name" value="PROTEIN-TYROSINE-PHOSPHATASE"/>
    <property type="match status" value="1"/>
</dbReference>
<evidence type="ECO:0000256" key="9">
    <source>
        <dbReference type="SAM" id="Phobius"/>
    </source>
</evidence>
<keyword evidence="11" id="KW-1185">Reference proteome</keyword>
<evidence type="ECO:0000256" key="4">
    <source>
        <dbReference type="ARBA" id="ARBA00022912"/>
    </source>
</evidence>
<dbReference type="PROSITE" id="PS50055">
    <property type="entry name" value="TYR_PHOSPHATASE_PTP"/>
    <property type="match status" value="1"/>
</dbReference>
<dbReference type="SMART" id="SM00194">
    <property type="entry name" value="PTPc"/>
    <property type="match status" value="1"/>
</dbReference>
<dbReference type="SUPFAM" id="SSF49265">
    <property type="entry name" value="Fibronectin type III"/>
    <property type="match status" value="1"/>
</dbReference>
<feature type="transmembrane region" description="Helical" evidence="9">
    <location>
        <begin position="282"/>
        <end position="303"/>
    </location>
</feature>
<feature type="non-terminal residue" evidence="12">
    <location>
        <position position="612"/>
    </location>
</feature>
<keyword evidence="3" id="KW-0732">Signal</keyword>
<organism evidence="11 12">
    <name type="scientific">Python bivittatus</name>
    <name type="common">Burmese python</name>
    <name type="synonym">Python molurus bivittatus</name>
    <dbReference type="NCBI Taxonomy" id="176946"/>
    <lineage>
        <taxon>Eukaryota</taxon>
        <taxon>Metazoa</taxon>
        <taxon>Chordata</taxon>
        <taxon>Craniata</taxon>
        <taxon>Vertebrata</taxon>
        <taxon>Euteleostomi</taxon>
        <taxon>Lepidosauria</taxon>
        <taxon>Squamata</taxon>
        <taxon>Bifurcata</taxon>
        <taxon>Unidentata</taxon>
        <taxon>Episquamata</taxon>
        <taxon>Toxicofera</taxon>
        <taxon>Serpentes</taxon>
        <taxon>Henophidia</taxon>
        <taxon>Pythonidae</taxon>
        <taxon>Python</taxon>
    </lineage>
</organism>
<gene>
    <name evidence="12" type="primary">LOC103048023</name>
</gene>
<keyword evidence="2 9" id="KW-0812">Transmembrane</keyword>
<evidence type="ECO:0000313" key="12">
    <source>
        <dbReference type="RefSeq" id="XP_025028542.1"/>
    </source>
</evidence>
<keyword evidence="5 9" id="KW-1133">Transmembrane helix</keyword>
<evidence type="ECO:0000256" key="5">
    <source>
        <dbReference type="ARBA" id="ARBA00022989"/>
    </source>
</evidence>
<evidence type="ECO:0000313" key="11">
    <source>
        <dbReference type="Proteomes" id="UP000695026"/>
    </source>
</evidence>
<dbReference type="RefSeq" id="XP_025028542.1">
    <property type="nucleotide sequence ID" value="XM_025172774.1"/>
</dbReference>
<feature type="domain" description="Tyrosine-protein phosphatase" evidence="10">
    <location>
        <begin position="468"/>
        <end position="612"/>
    </location>
</feature>
<dbReference type="GO" id="GO:0016020">
    <property type="term" value="C:membrane"/>
    <property type="evidence" value="ECO:0007669"/>
    <property type="project" value="UniProtKB-SubCell"/>
</dbReference>
<dbReference type="SUPFAM" id="SSF52799">
    <property type="entry name" value="(Phosphotyrosine protein) phosphatases II"/>
    <property type="match status" value="1"/>
</dbReference>
<name>A0A9F5IYL8_PYTBI</name>
<keyword evidence="7" id="KW-0325">Glycoprotein</keyword>
<dbReference type="Pfam" id="PF23144">
    <property type="entry name" value="Fn3_PTPRU"/>
    <property type="match status" value="1"/>
</dbReference>
<dbReference type="InterPro" id="IPR000242">
    <property type="entry name" value="PTP_cat"/>
</dbReference>
<evidence type="ECO:0000256" key="1">
    <source>
        <dbReference type="ARBA" id="ARBA00004479"/>
    </source>
</evidence>